<dbReference type="OrthoDB" id="2113965at2759"/>
<evidence type="ECO:0000313" key="2">
    <source>
        <dbReference type="EMBL" id="THU98840.1"/>
    </source>
</evidence>
<dbReference type="InterPro" id="IPR040194">
    <property type="entry name" value="Cwf19-like"/>
</dbReference>
<dbReference type="PANTHER" id="PTHR12072">
    <property type="entry name" value="CWF19, CELL CYCLE CONTROL PROTEIN"/>
    <property type="match status" value="1"/>
</dbReference>
<gene>
    <name evidence="2" type="ORF">K435DRAFT_856279</name>
</gene>
<evidence type="ECO:0008006" key="4">
    <source>
        <dbReference type="Google" id="ProtNLM"/>
    </source>
</evidence>
<protein>
    <recommendedName>
        <fullName evidence="4">Cwf19-like protein C-terminal domain-containing protein</fullName>
    </recommendedName>
</protein>
<dbReference type="AlphaFoldDB" id="A0A4S8M9D1"/>
<proteinExistence type="inferred from homology"/>
<comment type="similarity">
    <text evidence="1">Belongs to the CWF19 family.</text>
</comment>
<dbReference type="GO" id="GO:0000398">
    <property type="term" value="P:mRNA splicing, via spliceosome"/>
    <property type="evidence" value="ECO:0007669"/>
    <property type="project" value="TreeGrafter"/>
</dbReference>
<evidence type="ECO:0000313" key="3">
    <source>
        <dbReference type="Proteomes" id="UP000297245"/>
    </source>
</evidence>
<keyword evidence="3" id="KW-1185">Reference proteome</keyword>
<dbReference type="Proteomes" id="UP000297245">
    <property type="component" value="Unassembled WGS sequence"/>
</dbReference>
<name>A0A4S8M9D1_DENBC</name>
<sequence>MASLDPLSEEDKGAVFYETVISLKPQKHSFIECVSLPWDQFELLPGYFKESILRSEAEWSQHKKLIDFSARPGGFRRANDAMNDEMDGYDVGEKGGGDFPRHVSTFDHSAAPGSY</sequence>
<dbReference type="EMBL" id="ML179129">
    <property type="protein sequence ID" value="THU98840.1"/>
    <property type="molecule type" value="Genomic_DNA"/>
</dbReference>
<dbReference type="GO" id="GO:0071014">
    <property type="term" value="C:post-mRNA release spliceosomal complex"/>
    <property type="evidence" value="ECO:0007669"/>
    <property type="project" value="TreeGrafter"/>
</dbReference>
<evidence type="ECO:0000256" key="1">
    <source>
        <dbReference type="ARBA" id="ARBA00006795"/>
    </source>
</evidence>
<reference evidence="2 3" key="1">
    <citation type="journal article" date="2019" name="Nat. Ecol. Evol.">
        <title>Megaphylogeny resolves global patterns of mushroom evolution.</title>
        <authorList>
            <person name="Varga T."/>
            <person name="Krizsan K."/>
            <person name="Foldi C."/>
            <person name="Dima B."/>
            <person name="Sanchez-Garcia M."/>
            <person name="Sanchez-Ramirez S."/>
            <person name="Szollosi G.J."/>
            <person name="Szarkandi J.G."/>
            <person name="Papp V."/>
            <person name="Albert L."/>
            <person name="Andreopoulos W."/>
            <person name="Angelini C."/>
            <person name="Antonin V."/>
            <person name="Barry K.W."/>
            <person name="Bougher N.L."/>
            <person name="Buchanan P."/>
            <person name="Buyck B."/>
            <person name="Bense V."/>
            <person name="Catcheside P."/>
            <person name="Chovatia M."/>
            <person name="Cooper J."/>
            <person name="Damon W."/>
            <person name="Desjardin D."/>
            <person name="Finy P."/>
            <person name="Geml J."/>
            <person name="Haridas S."/>
            <person name="Hughes K."/>
            <person name="Justo A."/>
            <person name="Karasinski D."/>
            <person name="Kautmanova I."/>
            <person name="Kiss B."/>
            <person name="Kocsube S."/>
            <person name="Kotiranta H."/>
            <person name="LaButti K.M."/>
            <person name="Lechner B.E."/>
            <person name="Liimatainen K."/>
            <person name="Lipzen A."/>
            <person name="Lukacs Z."/>
            <person name="Mihaltcheva S."/>
            <person name="Morgado L.N."/>
            <person name="Niskanen T."/>
            <person name="Noordeloos M.E."/>
            <person name="Ohm R.A."/>
            <person name="Ortiz-Santana B."/>
            <person name="Ovrebo C."/>
            <person name="Racz N."/>
            <person name="Riley R."/>
            <person name="Savchenko A."/>
            <person name="Shiryaev A."/>
            <person name="Soop K."/>
            <person name="Spirin V."/>
            <person name="Szebenyi C."/>
            <person name="Tomsovsky M."/>
            <person name="Tulloss R.E."/>
            <person name="Uehling J."/>
            <person name="Grigoriev I.V."/>
            <person name="Vagvolgyi C."/>
            <person name="Papp T."/>
            <person name="Martin F.M."/>
            <person name="Miettinen O."/>
            <person name="Hibbett D.S."/>
            <person name="Nagy L.G."/>
        </authorList>
    </citation>
    <scope>NUCLEOTIDE SEQUENCE [LARGE SCALE GENOMIC DNA]</scope>
    <source>
        <strain evidence="2 3">CBS 962.96</strain>
    </source>
</reference>
<accession>A0A4S8M9D1</accession>
<dbReference type="PANTHER" id="PTHR12072:SF5">
    <property type="entry name" value="CWF19-LIKE PROTEIN 2"/>
    <property type="match status" value="1"/>
</dbReference>
<organism evidence="2 3">
    <name type="scientific">Dendrothele bispora (strain CBS 962.96)</name>
    <dbReference type="NCBI Taxonomy" id="1314807"/>
    <lineage>
        <taxon>Eukaryota</taxon>
        <taxon>Fungi</taxon>
        <taxon>Dikarya</taxon>
        <taxon>Basidiomycota</taxon>
        <taxon>Agaricomycotina</taxon>
        <taxon>Agaricomycetes</taxon>
        <taxon>Agaricomycetidae</taxon>
        <taxon>Agaricales</taxon>
        <taxon>Agaricales incertae sedis</taxon>
        <taxon>Dendrothele</taxon>
    </lineage>
</organism>